<evidence type="ECO:0000313" key="2">
    <source>
        <dbReference type="EMBL" id="RAK15642.1"/>
    </source>
</evidence>
<dbReference type="NCBIfam" id="NF040842">
    <property type="entry name" value="elici_assc_perm"/>
    <property type="match status" value="1"/>
</dbReference>
<evidence type="ECO:0000256" key="1">
    <source>
        <dbReference type="SAM" id="Phobius"/>
    </source>
</evidence>
<reference evidence="2 3" key="1">
    <citation type="submission" date="2018-06" db="EMBL/GenBank/DDBJ databases">
        <title>Genomic Encyclopedia of Type Strains, Phase III (KMG-III): the genomes of soil and plant-associated and newly described type strains.</title>
        <authorList>
            <person name="Whitman W."/>
        </authorList>
    </citation>
    <scope>NUCLEOTIDE SEQUENCE [LARGE SCALE GENOMIC DNA]</scope>
    <source>
        <strain evidence="2 3">CGMCC 1.8979</strain>
    </source>
</reference>
<dbReference type="Proteomes" id="UP000248555">
    <property type="component" value="Unassembled WGS sequence"/>
</dbReference>
<evidence type="ECO:0000313" key="3">
    <source>
        <dbReference type="Proteomes" id="UP000248555"/>
    </source>
</evidence>
<feature type="transmembrane region" description="Helical" evidence="1">
    <location>
        <begin position="187"/>
        <end position="209"/>
    </location>
</feature>
<comment type="caution">
    <text evidence="2">The sequence shown here is derived from an EMBL/GenBank/DDBJ whole genome shotgun (WGS) entry which is preliminary data.</text>
</comment>
<organism evidence="2 3">
    <name type="scientific">Paranoxybacillus vitaminiphilus</name>
    <dbReference type="NCBI Taxonomy" id="581036"/>
    <lineage>
        <taxon>Bacteria</taxon>
        <taxon>Bacillati</taxon>
        <taxon>Bacillota</taxon>
        <taxon>Bacilli</taxon>
        <taxon>Bacillales</taxon>
        <taxon>Anoxybacillaceae</taxon>
        <taxon>Paranoxybacillus</taxon>
    </lineage>
</organism>
<dbReference type="AlphaFoldDB" id="A0A327Y5S8"/>
<feature type="transmembrane region" description="Helical" evidence="1">
    <location>
        <begin position="144"/>
        <end position="167"/>
    </location>
</feature>
<proteinExistence type="predicted"/>
<feature type="transmembrane region" description="Helical" evidence="1">
    <location>
        <begin position="117"/>
        <end position="138"/>
    </location>
</feature>
<feature type="transmembrane region" description="Helical" evidence="1">
    <location>
        <begin position="34"/>
        <end position="57"/>
    </location>
</feature>
<evidence type="ECO:0008006" key="4">
    <source>
        <dbReference type="Google" id="ProtNLM"/>
    </source>
</evidence>
<protein>
    <recommendedName>
        <fullName evidence="4">ABC-2 type transport system permease protein</fullName>
    </recommendedName>
</protein>
<keyword evidence="1" id="KW-1133">Transmembrane helix</keyword>
<dbReference type="EMBL" id="QLMH01000019">
    <property type="protein sequence ID" value="RAK15642.1"/>
    <property type="molecule type" value="Genomic_DNA"/>
</dbReference>
<gene>
    <name evidence="2" type="ORF">B0I26_1192</name>
</gene>
<keyword evidence="1" id="KW-0472">Membrane</keyword>
<name>A0A327Y5S8_9BACL</name>
<accession>A0A327Y5S8</accession>
<feature type="transmembrane region" description="Helical" evidence="1">
    <location>
        <begin position="221"/>
        <end position="238"/>
    </location>
</feature>
<keyword evidence="3" id="KW-1185">Reference proteome</keyword>
<feature type="transmembrane region" description="Helical" evidence="1">
    <location>
        <begin position="63"/>
        <end position="89"/>
    </location>
</feature>
<sequence>MTVSSRDLEKSFYSAKISNYIHRFFRNAFLKKDILYLIRSPKLFSVYVTPILFTSVLEIKNQFASSGILLTVFIQIFALIITGMTLSILQSDDYHHSDLLFSIPFNIEELFQSRSRLLHILSFLITSSYISIVCVIESVPLEYYVYGIIQLFIFTYISSRVMAARIIRKSNKDSRGYRYKGSIAKVVIYFSFVWNIPLLICFCILYEYLRRILEVNYLSNHASFVMLVVLVMVIGMLYRSMKINI</sequence>
<keyword evidence="1" id="KW-0812">Transmembrane</keyword>